<evidence type="ECO:0000313" key="10">
    <source>
        <dbReference type="Proteomes" id="UP001209885"/>
    </source>
</evidence>
<sequence>MALAFNQSEDQVSFFSIVFERMQDGGIIIMSILLICLIITLILIGRGIYHFKKKSPKLEKSITLINSIGLFALVLGVFGPLLQMIEILDQMEEIGGLKAHQMAGGFKQTILPTLLGCFIFLVSRAFTIMLNWLKPHYKIN</sequence>
<dbReference type="Pfam" id="PF01618">
    <property type="entry name" value="MotA_ExbB"/>
    <property type="match status" value="1"/>
</dbReference>
<accession>A0ABT3RVX7</accession>
<keyword evidence="5 7" id="KW-0472">Membrane</keyword>
<dbReference type="EMBL" id="JAPFQN010000010">
    <property type="protein sequence ID" value="MCX2745498.1"/>
    <property type="molecule type" value="Genomic_DNA"/>
</dbReference>
<protein>
    <submittedName>
        <fullName evidence="9">MotA/TolQ/ExbB proton channel family protein</fullName>
    </submittedName>
</protein>
<evidence type="ECO:0000256" key="6">
    <source>
        <dbReference type="RuleBase" id="RU004057"/>
    </source>
</evidence>
<keyword evidence="6" id="KW-0813">Transport</keyword>
<evidence type="ECO:0000259" key="8">
    <source>
        <dbReference type="Pfam" id="PF01618"/>
    </source>
</evidence>
<keyword evidence="4 7" id="KW-1133">Transmembrane helix</keyword>
<feature type="domain" description="MotA/TolQ/ExbB proton channel" evidence="8">
    <location>
        <begin position="52"/>
        <end position="133"/>
    </location>
</feature>
<comment type="similarity">
    <text evidence="6">Belongs to the exbB/tolQ family.</text>
</comment>
<name>A0ABT3RVX7_9BACT</name>
<evidence type="ECO:0000256" key="4">
    <source>
        <dbReference type="ARBA" id="ARBA00022989"/>
    </source>
</evidence>
<organism evidence="9 10">
    <name type="scientific">Mangrovivirga halotolerans</name>
    <dbReference type="NCBI Taxonomy" id="2993936"/>
    <lineage>
        <taxon>Bacteria</taxon>
        <taxon>Pseudomonadati</taxon>
        <taxon>Bacteroidota</taxon>
        <taxon>Cytophagia</taxon>
        <taxon>Cytophagales</taxon>
        <taxon>Mangrovivirgaceae</taxon>
        <taxon>Mangrovivirga</taxon>
    </lineage>
</organism>
<feature type="transmembrane region" description="Helical" evidence="7">
    <location>
        <begin position="110"/>
        <end position="133"/>
    </location>
</feature>
<keyword evidence="10" id="KW-1185">Reference proteome</keyword>
<feature type="transmembrane region" description="Helical" evidence="7">
    <location>
        <begin position="27"/>
        <end position="49"/>
    </location>
</feature>
<evidence type="ECO:0000313" key="9">
    <source>
        <dbReference type="EMBL" id="MCX2745498.1"/>
    </source>
</evidence>
<dbReference type="InterPro" id="IPR002898">
    <property type="entry name" value="MotA_ExbB_proton_chnl"/>
</dbReference>
<feature type="transmembrane region" description="Helical" evidence="7">
    <location>
        <begin position="61"/>
        <end position="82"/>
    </location>
</feature>
<keyword evidence="6" id="KW-0653">Protein transport</keyword>
<evidence type="ECO:0000256" key="2">
    <source>
        <dbReference type="ARBA" id="ARBA00022475"/>
    </source>
</evidence>
<gene>
    <name evidence="9" type="ORF">OO013_16580</name>
</gene>
<dbReference type="RefSeq" id="WP_266058088.1">
    <property type="nucleotide sequence ID" value="NZ_JAPFQN010000010.1"/>
</dbReference>
<keyword evidence="3 7" id="KW-0812">Transmembrane</keyword>
<evidence type="ECO:0000256" key="5">
    <source>
        <dbReference type="ARBA" id="ARBA00023136"/>
    </source>
</evidence>
<dbReference type="Proteomes" id="UP001209885">
    <property type="component" value="Unassembled WGS sequence"/>
</dbReference>
<evidence type="ECO:0000256" key="3">
    <source>
        <dbReference type="ARBA" id="ARBA00022692"/>
    </source>
</evidence>
<reference evidence="9 10" key="1">
    <citation type="submission" date="2022-11" db="EMBL/GenBank/DDBJ databases">
        <title>The characterization of three novel Bacteroidetes species and genomic analysis of their roles in tidal elemental geochemical cycles.</title>
        <authorList>
            <person name="Ma K."/>
        </authorList>
    </citation>
    <scope>NUCLEOTIDE SEQUENCE [LARGE SCALE GENOMIC DNA]</scope>
    <source>
        <strain evidence="9 10">M17</strain>
    </source>
</reference>
<evidence type="ECO:0000256" key="7">
    <source>
        <dbReference type="SAM" id="Phobius"/>
    </source>
</evidence>
<evidence type="ECO:0000256" key="1">
    <source>
        <dbReference type="ARBA" id="ARBA00004651"/>
    </source>
</evidence>
<comment type="subcellular location">
    <subcellularLocation>
        <location evidence="1">Cell membrane</location>
        <topology evidence="1">Multi-pass membrane protein</topology>
    </subcellularLocation>
    <subcellularLocation>
        <location evidence="6">Membrane</location>
        <topology evidence="6">Multi-pass membrane protein</topology>
    </subcellularLocation>
</comment>
<comment type="caution">
    <text evidence="9">The sequence shown here is derived from an EMBL/GenBank/DDBJ whole genome shotgun (WGS) entry which is preliminary data.</text>
</comment>
<keyword evidence="2" id="KW-1003">Cell membrane</keyword>
<proteinExistence type="inferred from homology"/>